<dbReference type="RefSeq" id="WP_120062739.1">
    <property type="nucleotide sequence ID" value="NZ_QZWH01000001.1"/>
</dbReference>
<name>A0A3A5JXZ7_9ENTR</name>
<accession>A0A3A5JXZ7</accession>
<evidence type="ECO:0000313" key="2">
    <source>
        <dbReference type="EMBL" id="RJT27896.1"/>
    </source>
</evidence>
<dbReference type="Gene3D" id="2.60.120.10">
    <property type="entry name" value="Jelly Rolls"/>
    <property type="match status" value="1"/>
</dbReference>
<dbReference type="OrthoDB" id="6625231at2"/>
<sequence length="219" mass="24926">MNNKINAINPNGQGASLIKPLIEIDLLITHLQTNSNKFETNGRQKINYMLNGERNIFLLHEGSVALYRRNDGMILNSESAPFIFGISNQQTNPDYLFMRSQEPSKISCLTLSAANAILAEHELWESMVKVLIYTASRIYDHFTQLSQLSSYDIIRQQLLELMNETTKIRTSVTAANYIQDRTFLSRSGTMKILSELKSGGFIDIKRGMLVDIHHLPLKY</sequence>
<keyword evidence="3" id="KW-1185">Reference proteome</keyword>
<dbReference type="InterPro" id="IPR014710">
    <property type="entry name" value="RmlC-like_jellyroll"/>
</dbReference>
<dbReference type="Proteomes" id="UP000276295">
    <property type="component" value="Unassembled WGS sequence"/>
</dbReference>
<comment type="caution">
    <text evidence="2">The sequence shown here is derived from an EMBL/GenBank/DDBJ whole genome shotgun (WGS) entry which is preliminary data.</text>
</comment>
<evidence type="ECO:0000259" key="1">
    <source>
        <dbReference type="Pfam" id="PF15977"/>
    </source>
</evidence>
<reference evidence="2 3" key="1">
    <citation type="submission" date="2018-09" db="EMBL/GenBank/DDBJ databases">
        <title>Draft genome sequence of Buttiauxella izardii CCUG 35510T.</title>
        <authorList>
            <person name="Salva-Serra F."/>
            <person name="Marathe N."/>
            <person name="Moore E."/>
            <person name="Stadler-Svensson L."/>
            <person name="Engstrom-Jakobsson H."/>
        </authorList>
    </citation>
    <scope>NUCLEOTIDE SEQUENCE [LARGE SCALE GENOMIC DNA]</scope>
    <source>
        <strain evidence="2 3">CCUG 35510</strain>
    </source>
</reference>
<protein>
    <submittedName>
        <fullName evidence="2">Crp/Fnr family transcriptional regulator</fullName>
    </submittedName>
</protein>
<dbReference type="AlphaFoldDB" id="A0A3A5JXZ7"/>
<dbReference type="Pfam" id="PF15977">
    <property type="entry name" value="HTH_46"/>
    <property type="match status" value="1"/>
</dbReference>
<proteinExistence type="predicted"/>
<dbReference type="EMBL" id="QZWH01000001">
    <property type="protein sequence ID" value="RJT27896.1"/>
    <property type="molecule type" value="Genomic_DNA"/>
</dbReference>
<organism evidence="2 3">
    <name type="scientific">Buttiauxella izardii</name>
    <dbReference type="NCBI Taxonomy" id="82991"/>
    <lineage>
        <taxon>Bacteria</taxon>
        <taxon>Pseudomonadati</taxon>
        <taxon>Pseudomonadota</taxon>
        <taxon>Gammaproteobacteria</taxon>
        <taxon>Enterobacterales</taxon>
        <taxon>Enterobacteriaceae</taxon>
        <taxon>Buttiauxella</taxon>
    </lineage>
</organism>
<dbReference type="InterPro" id="IPR041687">
    <property type="entry name" value="HTH_46"/>
</dbReference>
<gene>
    <name evidence="2" type="ORF">D6029_00035</name>
</gene>
<evidence type="ECO:0000313" key="3">
    <source>
        <dbReference type="Proteomes" id="UP000276295"/>
    </source>
</evidence>
<feature type="domain" description="IprA winged helix-turn-helix" evidence="1">
    <location>
        <begin position="150"/>
        <end position="216"/>
    </location>
</feature>